<protein>
    <submittedName>
        <fullName evidence="2">Uncharacterized protein</fullName>
    </submittedName>
</protein>
<evidence type="ECO:0000313" key="2">
    <source>
        <dbReference type="EnsemblPlants" id="KQK88174"/>
    </source>
</evidence>
<name>K4AH00_SETIT</name>
<dbReference type="HOGENOM" id="CLU_2227881_0_0_1"/>
<reference evidence="3" key="1">
    <citation type="journal article" date="2012" name="Nat. Biotechnol.">
        <title>Reference genome sequence of the model plant Setaria.</title>
        <authorList>
            <person name="Bennetzen J.L."/>
            <person name="Schmutz J."/>
            <person name="Wang H."/>
            <person name="Percifield R."/>
            <person name="Hawkins J."/>
            <person name="Pontaroli A.C."/>
            <person name="Estep M."/>
            <person name="Feng L."/>
            <person name="Vaughn J.N."/>
            <person name="Grimwood J."/>
            <person name="Jenkins J."/>
            <person name="Barry K."/>
            <person name="Lindquist E."/>
            <person name="Hellsten U."/>
            <person name="Deshpande S."/>
            <person name="Wang X."/>
            <person name="Wu X."/>
            <person name="Mitros T."/>
            <person name="Triplett J."/>
            <person name="Yang X."/>
            <person name="Ye C.Y."/>
            <person name="Mauro-Herrera M."/>
            <person name="Wang L."/>
            <person name="Li P."/>
            <person name="Sharma M."/>
            <person name="Sharma R."/>
            <person name="Ronald P.C."/>
            <person name="Panaud O."/>
            <person name="Kellogg E.A."/>
            <person name="Brutnell T.P."/>
            <person name="Doust A.N."/>
            <person name="Tuskan G.A."/>
            <person name="Rokhsar D."/>
            <person name="Devos K.M."/>
        </authorList>
    </citation>
    <scope>NUCLEOTIDE SEQUENCE [LARGE SCALE GENOMIC DNA]</scope>
    <source>
        <strain evidence="3">cv. Yugu1</strain>
    </source>
</reference>
<dbReference type="Gramene" id="KQK88174">
    <property type="protein sequence ID" value="KQK88174"/>
    <property type="gene ID" value="SETIT_038157mg"/>
</dbReference>
<dbReference type="EMBL" id="AGNK02005494">
    <property type="status" value="NOT_ANNOTATED_CDS"/>
    <property type="molecule type" value="Genomic_DNA"/>
</dbReference>
<organism evidence="2 3">
    <name type="scientific">Setaria italica</name>
    <name type="common">Foxtail millet</name>
    <name type="synonym">Panicum italicum</name>
    <dbReference type="NCBI Taxonomy" id="4555"/>
    <lineage>
        <taxon>Eukaryota</taxon>
        <taxon>Viridiplantae</taxon>
        <taxon>Streptophyta</taxon>
        <taxon>Embryophyta</taxon>
        <taxon>Tracheophyta</taxon>
        <taxon>Spermatophyta</taxon>
        <taxon>Magnoliopsida</taxon>
        <taxon>Liliopsida</taxon>
        <taxon>Poales</taxon>
        <taxon>Poaceae</taxon>
        <taxon>PACMAD clade</taxon>
        <taxon>Panicoideae</taxon>
        <taxon>Panicodae</taxon>
        <taxon>Paniceae</taxon>
        <taxon>Cenchrinae</taxon>
        <taxon>Setaria</taxon>
    </lineage>
</organism>
<dbReference type="EnsemblPlants" id="KQK88174">
    <property type="protein sequence ID" value="KQK88174"/>
    <property type="gene ID" value="SETIT_038157mg"/>
</dbReference>
<accession>K4AH00</accession>
<sequence>MEILPYLLFHPSLSSSSLVARSSSSLRDALFLAALLCPPAALLRCLVSKLHLAADEELLGHAGKAGGMLAPAPSDEEPPVRASTAASEAWTPGCDGWQFQVRFLPT</sequence>
<dbReference type="Proteomes" id="UP000004995">
    <property type="component" value="Unassembled WGS sequence"/>
</dbReference>
<keyword evidence="3" id="KW-1185">Reference proteome</keyword>
<reference evidence="2" key="2">
    <citation type="submission" date="2018-08" db="UniProtKB">
        <authorList>
            <consortium name="EnsemblPlants"/>
        </authorList>
    </citation>
    <scope>IDENTIFICATION</scope>
    <source>
        <strain evidence="2">Yugu1</strain>
    </source>
</reference>
<feature type="region of interest" description="Disordered" evidence="1">
    <location>
        <begin position="69"/>
        <end position="89"/>
    </location>
</feature>
<dbReference type="InParanoid" id="K4AH00"/>
<dbReference type="AlphaFoldDB" id="K4AH00"/>
<evidence type="ECO:0000313" key="3">
    <source>
        <dbReference type="Proteomes" id="UP000004995"/>
    </source>
</evidence>
<proteinExistence type="predicted"/>
<evidence type="ECO:0000256" key="1">
    <source>
        <dbReference type="SAM" id="MobiDB-lite"/>
    </source>
</evidence>